<dbReference type="EMBL" id="CAMPGE010017997">
    <property type="protein sequence ID" value="CAI2376437.1"/>
    <property type="molecule type" value="Genomic_DNA"/>
</dbReference>
<keyword evidence="2" id="KW-1185">Reference proteome</keyword>
<accession>A0AAD1XPD6</accession>
<dbReference type="Proteomes" id="UP001295684">
    <property type="component" value="Unassembled WGS sequence"/>
</dbReference>
<protein>
    <submittedName>
        <fullName evidence="1">Uncharacterized protein</fullName>
    </submittedName>
</protein>
<evidence type="ECO:0000313" key="1">
    <source>
        <dbReference type="EMBL" id="CAI2376437.1"/>
    </source>
</evidence>
<comment type="caution">
    <text evidence="1">The sequence shown here is derived from an EMBL/GenBank/DDBJ whole genome shotgun (WGS) entry which is preliminary data.</text>
</comment>
<sequence>MEATPPCPDPTQKISKETEIALKEEAINQDVLEVISDFKRSSPLSVFKKNADTYTINMLNEEDVIKDLAKVVLPRDLKIHACIKASGSKTKLHHQMAMNIRRSSLDKLIIGLNKLFGNKINYPIFKPLLRSFPASKIDCHVSAMRVTECMLVKILKSCWRIHQLIFNACVIEEIKEFEGFPKNSALEILKFRKCNSAKGLRLDHCSSLESLIKFISLTSLKESLKVLYLYDVDDKSRLAALKDTYRLSGTTFTYFNIETMADVTFA</sequence>
<reference evidence="1" key="1">
    <citation type="submission" date="2023-07" db="EMBL/GenBank/DDBJ databases">
        <authorList>
            <consortium name="AG Swart"/>
            <person name="Singh M."/>
            <person name="Singh A."/>
            <person name="Seah K."/>
            <person name="Emmerich C."/>
        </authorList>
    </citation>
    <scope>NUCLEOTIDE SEQUENCE</scope>
    <source>
        <strain evidence="1">DP1</strain>
    </source>
</reference>
<gene>
    <name evidence="1" type="ORF">ECRASSUSDP1_LOCUS17807</name>
</gene>
<name>A0AAD1XPD6_EUPCR</name>
<organism evidence="1 2">
    <name type="scientific">Euplotes crassus</name>
    <dbReference type="NCBI Taxonomy" id="5936"/>
    <lineage>
        <taxon>Eukaryota</taxon>
        <taxon>Sar</taxon>
        <taxon>Alveolata</taxon>
        <taxon>Ciliophora</taxon>
        <taxon>Intramacronucleata</taxon>
        <taxon>Spirotrichea</taxon>
        <taxon>Hypotrichia</taxon>
        <taxon>Euplotida</taxon>
        <taxon>Euplotidae</taxon>
        <taxon>Moneuplotes</taxon>
    </lineage>
</organism>
<dbReference type="AlphaFoldDB" id="A0AAD1XPD6"/>
<proteinExistence type="predicted"/>
<evidence type="ECO:0000313" key="2">
    <source>
        <dbReference type="Proteomes" id="UP001295684"/>
    </source>
</evidence>